<name>A0A0F3GJK6_9BACT</name>
<dbReference type="SUPFAM" id="SSF55961">
    <property type="entry name" value="Bet v1-like"/>
    <property type="match status" value="1"/>
</dbReference>
<dbReference type="CDD" id="cd07812">
    <property type="entry name" value="SRPBCC"/>
    <property type="match status" value="1"/>
</dbReference>
<organism evidence="1 2">
    <name type="scientific">Candidatus Magnetobacterium bavaricum</name>
    <dbReference type="NCBI Taxonomy" id="29290"/>
    <lineage>
        <taxon>Bacteria</taxon>
        <taxon>Pseudomonadati</taxon>
        <taxon>Nitrospirota</taxon>
        <taxon>Thermodesulfovibrionia</taxon>
        <taxon>Thermodesulfovibrionales</taxon>
        <taxon>Candidatus Magnetobacteriaceae</taxon>
        <taxon>Candidatus Magnetobacterium</taxon>
    </lineage>
</organism>
<protein>
    <submittedName>
        <fullName evidence="1">Bacterio-opsin linked protein</fullName>
    </submittedName>
</protein>
<evidence type="ECO:0000313" key="2">
    <source>
        <dbReference type="Proteomes" id="UP000033423"/>
    </source>
</evidence>
<dbReference type="AlphaFoldDB" id="A0A0F3GJK6"/>
<keyword evidence="2" id="KW-1185">Reference proteome</keyword>
<gene>
    <name evidence="1" type="ORF">MBAV_005782</name>
</gene>
<dbReference type="InterPro" id="IPR023393">
    <property type="entry name" value="START-like_dom_sf"/>
</dbReference>
<dbReference type="Gene3D" id="3.30.530.20">
    <property type="match status" value="1"/>
</dbReference>
<reference evidence="1 2" key="1">
    <citation type="submission" date="2015-02" db="EMBL/GenBank/DDBJ databases">
        <title>Single-cell genomics of uncultivated deep-branching MTB reveals a conserved set of magnetosome genes.</title>
        <authorList>
            <person name="Kolinko S."/>
            <person name="Richter M."/>
            <person name="Glockner F.O."/>
            <person name="Brachmann A."/>
            <person name="Schuler D."/>
        </authorList>
    </citation>
    <scope>NUCLEOTIDE SEQUENCE [LARGE SCALE GENOMIC DNA]</scope>
    <source>
        <strain evidence="1">TM-1</strain>
    </source>
</reference>
<evidence type="ECO:0000313" key="1">
    <source>
        <dbReference type="EMBL" id="KJU82007.1"/>
    </source>
</evidence>
<proteinExistence type="predicted"/>
<dbReference type="Proteomes" id="UP000033423">
    <property type="component" value="Unassembled WGS sequence"/>
</dbReference>
<sequence>MVKLKKDATIEASPEVVFNYLNNPENWKELYPRITKLWDTKALPNGGYSYNWMFNMAGITSVEVASENTDVVRNHRLDFRNMCGIKSKKYTEVNESFKLEPADGATRLSYTADYVVHIPIAGRVFELMFVRMYEIKINVVIANLKKKMQSLK</sequence>
<dbReference type="Pfam" id="PF10604">
    <property type="entry name" value="Polyketide_cyc2"/>
    <property type="match status" value="1"/>
</dbReference>
<dbReference type="InterPro" id="IPR019587">
    <property type="entry name" value="Polyketide_cyclase/dehydratase"/>
</dbReference>
<comment type="caution">
    <text evidence="1">The sequence shown here is derived from an EMBL/GenBank/DDBJ whole genome shotgun (WGS) entry which is preliminary data.</text>
</comment>
<accession>A0A0F3GJK6</accession>
<dbReference type="EMBL" id="LACI01002446">
    <property type="protein sequence ID" value="KJU82007.1"/>
    <property type="molecule type" value="Genomic_DNA"/>
</dbReference>